<keyword evidence="1" id="KW-0812">Transmembrane</keyword>
<dbReference type="AlphaFoldDB" id="A0A949NHU5"/>
<feature type="transmembrane region" description="Helical" evidence="1">
    <location>
        <begin position="7"/>
        <end position="22"/>
    </location>
</feature>
<evidence type="ECO:0000256" key="1">
    <source>
        <dbReference type="SAM" id="Phobius"/>
    </source>
</evidence>
<keyword evidence="1" id="KW-0472">Membrane</keyword>
<feature type="transmembrane region" description="Helical" evidence="1">
    <location>
        <begin position="155"/>
        <end position="174"/>
    </location>
</feature>
<protein>
    <submittedName>
        <fullName evidence="2">Uncharacterized protein</fullName>
    </submittedName>
</protein>
<keyword evidence="1" id="KW-1133">Transmembrane helix</keyword>
<evidence type="ECO:0000313" key="2">
    <source>
        <dbReference type="EMBL" id="MBU9738843.1"/>
    </source>
</evidence>
<keyword evidence="3" id="KW-1185">Reference proteome</keyword>
<comment type="caution">
    <text evidence="2">The sequence shown here is derived from an EMBL/GenBank/DDBJ whole genome shotgun (WGS) entry which is preliminary data.</text>
</comment>
<organism evidence="2 3">
    <name type="scientific">Diplocloster agilis</name>
    <dbReference type="NCBI Taxonomy" id="2850323"/>
    <lineage>
        <taxon>Bacteria</taxon>
        <taxon>Bacillati</taxon>
        <taxon>Bacillota</taxon>
        <taxon>Clostridia</taxon>
        <taxon>Lachnospirales</taxon>
        <taxon>Lachnospiraceae</taxon>
        <taxon>Diplocloster</taxon>
    </lineage>
</organism>
<name>A0A949NHU5_9FIRM</name>
<feature type="transmembrane region" description="Helical" evidence="1">
    <location>
        <begin position="28"/>
        <end position="48"/>
    </location>
</feature>
<proteinExistence type="predicted"/>
<reference evidence="2" key="1">
    <citation type="submission" date="2021-06" db="EMBL/GenBank/DDBJ databases">
        <title>Description of novel taxa of the family Lachnospiraceae.</title>
        <authorList>
            <person name="Chaplin A.V."/>
            <person name="Sokolova S.R."/>
            <person name="Pikina A.P."/>
            <person name="Korzhanova M."/>
            <person name="Belova V."/>
            <person name="Korostin D."/>
            <person name="Efimov B.A."/>
        </authorList>
    </citation>
    <scope>NUCLEOTIDE SEQUENCE</scope>
    <source>
        <strain evidence="2">ASD5720</strain>
    </source>
</reference>
<accession>A0A949NHU5</accession>
<gene>
    <name evidence="2" type="ORF">KTH89_20080</name>
</gene>
<feature type="transmembrane region" description="Helical" evidence="1">
    <location>
        <begin position="60"/>
        <end position="84"/>
    </location>
</feature>
<feature type="transmembrane region" description="Helical" evidence="1">
    <location>
        <begin position="115"/>
        <end position="135"/>
    </location>
</feature>
<dbReference type="EMBL" id="JAHQCW010000043">
    <property type="protein sequence ID" value="MBU9738843.1"/>
    <property type="molecule type" value="Genomic_DNA"/>
</dbReference>
<dbReference type="Proteomes" id="UP000712157">
    <property type="component" value="Unassembled WGS sequence"/>
</dbReference>
<evidence type="ECO:0000313" key="3">
    <source>
        <dbReference type="Proteomes" id="UP000712157"/>
    </source>
</evidence>
<dbReference type="RefSeq" id="WP_238722874.1">
    <property type="nucleotide sequence ID" value="NZ_JAHQCW010000043.1"/>
</dbReference>
<sequence>MKKQGRISLYNIIFPIWMLWLFPLTWLFILPANFIIDSVVVLLALKFLKVGEWKQIYKRSVVKIWIFGFLADIAGAVMMLTVILTDSLLASESPMGQWWHQHLTNTVTSNPFSNIYSFLWTTICVAVSVFLIYLFNVKISFRKLPLKQALKRKLALVLAIFTAPYLFYLPTLWLY</sequence>